<dbReference type="KEGG" id="ntp:CRH09_30750"/>
<reference evidence="2 3" key="1">
    <citation type="submission" date="2017-10" db="EMBL/GenBank/DDBJ databases">
        <title>Comparative genomics between pathogenic Norcardia.</title>
        <authorList>
            <person name="Zeng L."/>
        </authorList>
    </citation>
    <scope>NUCLEOTIDE SEQUENCE [LARGE SCALE GENOMIC DNA]</scope>
    <source>
        <strain evidence="2 3">NC_YFY_NT001</strain>
    </source>
</reference>
<dbReference type="InterPro" id="IPR024412">
    <property type="entry name" value="Lsr2_dim_dom"/>
</dbReference>
<evidence type="ECO:0000259" key="1">
    <source>
        <dbReference type="Pfam" id="PF11774"/>
    </source>
</evidence>
<dbReference type="Pfam" id="PF11774">
    <property type="entry name" value="Lsr2"/>
    <property type="match status" value="1"/>
</dbReference>
<accession>A0A291RYB0</accession>
<dbReference type="GO" id="GO:0003677">
    <property type="term" value="F:DNA binding"/>
    <property type="evidence" value="ECO:0007669"/>
    <property type="project" value="InterPro"/>
</dbReference>
<feature type="domain" description="Lsr2 dimerization" evidence="1">
    <location>
        <begin position="13"/>
        <end position="68"/>
    </location>
</feature>
<organism evidence="2 3">
    <name type="scientific">Nocardia terpenica</name>
    <dbReference type="NCBI Taxonomy" id="455432"/>
    <lineage>
        <taxon>Bacteria</taxon>
        <taxon>Bacillati</taxon>
        <taxon>Actinomycetota</taxon>
        <taxon>Actinomycetes</taxon>
        <taxon>Mycobacteriales</taxon>
        <taxon>Nocardiaceae</taxon>
        <taxon>Nocardia</taxon>
    </lineage>
</organism>
<evidence type="ECO:0000313" key="3">
    <source>
        <dbReference type="Proteomes" id="UP000221961"/>
    </source>
</evidence>
<sequence>MNPLVREGIDTTKRAVVSLVDDRDGVSLAEETVEFGLDGITYETNLTVGNARELRNTVAHWAQHARKISAYN</sequence>
<name>A0A291RYB0_9NOCA</name>
<proteinExistence type="predicted"/>
<dbReference type="Proteomes" id="UP000221961">
    <property type="component" value="Chromosome"/>
</dbReference>
<dbReference type="EMBL" id="CP023778">
    <property type="protein sequence ID" value="ATL72232.1"/>
    <property type="molecule type" value="Genomic_DNA"/>
</dbReference>
<dbReference type="Gene3D" id="3.30.60.230">
    <property type="entry name" value="Lsr2, dimerization domain"/>
    <property type="match status" value="1"/>
</dbReference>
<gene>
    <name evidence="2" type="ORF">CRH09_30750</name>
</gene>
<protein>
    <recommendedName>
        <fullName evidence="1">Lsr2 dimerization domain-containing protein</fullName>
    </recommendedName>
</protein>
<dbReference type="InterPro" id="IPR042261">
    <property type="entry name" value="Lsr2-like_dimerization"/>
</dbReference>
<evidence type="ECO:0000313" key="2">
    <source>
        <dbReference type="EMBL" id="ATL72232.1"/>
    </source>
</evidence>
<dbReference type="AlphaFoldDB" id="A0A291RYB0"/>